<comment type="similarity">
    <text evidence="3 11">Belongs to the ketopantoate reductase family.</text>
</comment>
<dbReference type="EMBL" id="NHRY01000101">
    <property type="protein sequence ID" value="PPQ34573.1"/>
    <property type="molecule type" value="Genomic_DNA"/>
</dbReference>
<evidence type="ECO:0000313" key="15">
    <source>
        <dbReference type="Proteomes" id="UP000239724"/>
    </source>
</evidence>
<evidence type="ECO:0000256" key="10">
    <source>
        <dbReference type="ARBA" id="ARBA00048793"/>
    </source>
</evidence>
<evidence type="ECO:0000256" key="9">
    <source>
        <dbReference type="ARBA" id="ARBA00032024"/>
    </source>
</evidence>
<dbReference type="Gene3D" id="3.40.50.720">
    <property type="entry name" value="NAD(P)-binding Rossmann-like Domain"/>
    <property type="match status" value="1"/>
</dbReference>
<comment type="function">
    <text evidence="1 11">Catalyzes the NADPH-dependent reduction of ketopantoate into pantoic acid.</text>
</comment>
<evidence type="ECO:0000256" key="7">
    <source>
        <dbReference type="ARBA" id="ARBA00022857"/>
    </source>
</evidence>
<dbReference type="PANTHER" id="PTHR21708:SF26">
    <property type="entry name" value="2-DEHYDROPANTOATE 2-REDUCTASE"/>
    <property type="match status" value="1"/>
</dbReference>
<evidence type="ECO:0000256" key="3">
    <source>
        <dbReference type="ARBA" id="ARBA00007870"/>
    </source>
</evidence>
<organism evidence="14 15">
    <name type="scientific">Rhodopila globiformis</name>
    <name type="common">Rhodopseudomonas globiformis</name>
    <dbReference type="NCBI Taxonomy" id="1071"/>
    <lineage>
        <taxon>Bacteria</taxon>
        <taxon>Pseudomonadati</taxon>
        <taxon>Pseudomonadota</taxon>
        <taxon>Alphaproteobacteria</taxon>
        <taxon>Acetobacterales</taxon>
        <taxon>Acetobacteraceae</taxon>
        <taxon>Rhodopila</taxon>
    </lineage>
</organism>
<dbReference type="InterPro" id="IPR036291">
    <property type="entry name" value="NAD(P)-bd_dom_sf"/>
</dbReference>
<evidence type="ECO:0000313" key="14">
    <source>
        <dbReference type="EMBL" id="PPQ34573.1"/>
    </source>
</evidence>
<dbReference type="NCBIfam" id="TIGR00745">
    <property type="entry name" value="apbA_panE"/>
    <property type="match status" value="1"/>
</dbReference>
<proteinExistence type="inferred from homology"/>
<dbReference type="Gene3D" id="1.10.1040.10">
    <property type="entry name" value="N-(1-d-carboxylethyl)-l-norvaline Dehydrogenase, domain 2"/>
    <property type="match status" value="1"/>
</dbReference>
<dbReference type="FunFam" id="1.10.1040.10:FF:000017">
    <property type="entry name" value="2-dehydropantoate 2-reductase"/>
    <property type="match status" value="1"/>
</dbReference>
<comment type="pathway">
    <text evidence="2 11">Cofactor biosynthesis; (R)-pantothenate biosynthesis; (R)-pantoate from 3-methyl-2-oxobutanoate: step 2/2.</text>
</comment>
<accession>A0A2S6NIT4</accession>
<gene>
    <name evidence="14" type="ORF">CCS01_10280</name>
</gene>
<evidence type="ECO:0000259" key="13">
    <source>
        <dbReference type="Pfam" id="PF08546"/>
    </source>
</evidence>
<evidence type="ECO:0000256" key="6">
    <source>
        <dbReference type="ARBA" id="ARBA00022655"/>
    </source>
</evidence>
<dbReference type="InterPro" id="IPR013328">
    <property type="entry name" value="6PGD_dom2"/>
</dbReference>
<dbReference type="OrthoDB" id="247668at2"/>
<dbReference type="InterPro" id="IPR003710">
    <property type="entry name" value="ApbA"/>
</dbReference>
<evidence type="ECO:0000256" key="2">
    <source>
        <dbReference type="ARBA" id="ARBA00004994"/>
    </source>
</evidence>
<dbReference type="GO" id="GO:0015940">
    <property type="term" value="P:pantothenate biosynthetic process"/>
    <property type="evidence" value="ECO:0007669"/>
    <property type="project" value="UniProtKB-UniPathway"/>
</dbReference>
<evidence type="ECO:0000259" key="12">
    <source>
        <dbReference type="Pfam" id="PF02558"/>
    </source>
</evidence>
<dbReference type="SUPFAM" id="SSF48179">
    <property type="entry name" value="6-phosphogluconate dehydrogenase C-terminal domain-like"/>
    <property type="match status" value="1"/>
</dbReference>
<dbReference type="InterPro" id="IPR051402">
    <property type="entry name" value="KPR-Related"/>
</dbReference>
<sequence length="311" mass="32062">MRIAVIGAGGVGGAFGAALAKGGADVTFVARGAHLAAVRANGLRVEGGRGETVVNPASATDDPAGIGPVDFVLFCVKLWDVETAGAAIRPLVGPATAVIPFQNGIDAAERLVPILGAEAVMGGVAQISATIAAPGVIRQTGTFMRLIFGELAGGKSARGEAFLGACQQAGFDATHSDRIMTELWMKFILLATNSAFTAATRQPLGRLRDDPDIADLMLRAAQEVVAVGRARGVALPDDAADRTMGFTRNAPAGMMASMAHDLIRGSRIELPWLSGKVVALGRELEVPTPVHEVLYAVLKPYVDGAPGQSMS</sequence>
<evidence type="ECO:0000256" key="8">
    <source>
        <dbReference type="ARBA" id="ARBA00023002"/>
    </source>
</evidence>
<reference evidence="14 15" key="1">
    <citation type="journal article" date="2018" name="Arch. Microbiol.">
        <title>New insights into the metabolic potential of the phototrophic purple bacterium Rhodopila globiformis DSM 161(T) from its draft genome sequence and evidence for a vanadium-dependent nitrogenase.</title>
        <authorList>
            <person name="Imhoff J.F."/>
            <person name="Rahn T."/>
            <person name="Kunzel S."/>
            <person name="Neulinger S.C."/>
        </authorList>
    </citation>
    <scope>NUCLEOTIDE SEQUENCE [LARGE SCALE GENOMIC DNA]</scope>
    <source>
        <strain evidence="14 15">DSM 161</strain>
    </source>
</reference>
<dbReference type="Pfam" id="PF08546">
    <property type="entry name" value="ApbA_C"/>
    <property type="match status" value="1"/>
</dbReference>
<dbReference type="EC" id="1.1.1.169" evidence="4 11"/>
<comment type="caution">
    <text evidence="14">The sequence shown here is derived from an EMBL/GenBank/DDBJ whole genome shotgun (WGS) entry which is preliminary data.</text>
</comment>
<feature type="domain" description="Ketopantoate reductase C-terminal" evidence="13">
    <location>
        <begin position="179"/>
        <end position="300"/>
    </location>
</feature>
<dbReference type="Proteomes" id="UP000239724">
    <property type="component" value="Unassembled WGS sequence"/>
</dbReference>
<evidence type="ECO:0000256" key="5">
    <source>
        <dbReference type="ARBA" id="ARBA00019465"/>
    </source>
</evidence>
<protein>
    <recommendedName>
        <fullName evidence="5 11">2-dehydropantoate 2-reductase</fullName>
        <ecNumber evidence="4 11">1.1.1.169</ecNumber>
    </recommendedName>
    <alternativeName>
        <fullName evidence="9 11">Ketopantoate reductase</fullName>
    </alternativeName>
</protein>
<evidence type="ECO:0000256" key="4">
    <source>
        <dbReference type="ARBA" id="ARBA00013014"/>
    </source>
</evidence>
<dbReference type="Pfam" id="PF02558">
    <property type="entry name" value="ApbA"/>
    <property type="match status" value="1"/>
</dbReference>
<name>A0A2S6NIT4_RHOGL</name>
<dbReference type="PANTHER" id="PTHR21708">
    <property type="entry name" value="PROBABLE 2-DEHYDROPANTOATE 2-REDUCTASE"/>
    <property type="match status" value="1"/>
</dbReference>
<feature type="domain" description="Ketopantoate reductase N-terminal" evidence="12">
    <location>
        <begin position="3"/>
        <end position="152"/>
    </location>
</feature>
<evidence type="ECO:0000256" key="1">
    <source>
        <dbReference type="ARBA" id="ARBA00002919"/>
    </source>
</evidence>
<keyword evidence="7 11" id="KW-0521">NADP</keyword>
<dbReference type="FunFam" id="3.40.50.720:FF:000307">
    <property type="entry name" value="2-dehydropantoate 2-reductase"/>
    <property type="match status" value="1"/>
</dbReference>
<dbReference type="SUPFAM" id="SSF51735">
    <property type="entry name" value="NAD(P)-binding Rossmann-fold domains"/>
    <property type="match status" value="1"/>
</dbReference>
<dbReference type="NCBIfam" id="NF005091">
    <property type="entry name" value="PRK06522.2-2"/>
    <property type="match status" value="1"/>
</dbReference>
<dbReference type="GO" id="GO:0008677">
    <property type="term" value="F:2-dehydropantoate 2-reductase activity"/>
    <property type="evidence" value="ECO:0007669"/>
    <property type="project" value="UniProtKB-EC"/>
</dbReference>
<dbReference type="UniPathway" id="UPA00028">
    <property type="reaction ID" value="UER00004"/>
</dbReference>
<dbReference type="InterPro" id="IPR008927">
    <property type="entry name" value="6-PGluconate_DH-like_C_sf"/>
</dbReference>
<keyword evidence="6 11" id="KW-0566">Pantothenate biosynthesis</keyword>
<keyword evidence="8 11" id="KW-0560">Oxidoreductase</keyword>
<dbReference type="RefSeq" id="WP_104518764.1">
    <property type="nucleotide sequence ID" value="NZ_NHRY01000101.1"/>
</dbReference>
<dbReference type="InterPro" id="IPR013332">
    <property type="entry name" value="KPR_N"/>
</dbReference>
<dbReference type="GO" id="GO:0005737">
    <property type="term" value="C:cytoplasm"/>
    <property type="evidence" value="ECO:0007669"/>
    <property type="project" value="TreeGrafter"/>
</dbReference>
<dbReference type="AlphaFoldDB" id="A0A2S6NIT4"/>
<evidence type="ECO:0000256" key="11">
    <source>
        <dbReference type="RuleBase" id="RU362068"/>
    </source>
</evidence>
<dbReference type="InterPro" id="IPR013752">
    <property type="entry name" value="KPA_reductase"/>
</dbReference>
<keyword evidence="15" id="KW-1185">Reference proteome</keyword>
<comment type="catalytic activity">
    <reaction evidence="10 11">
        <text>(R)-pantoate + NADP(+) = 2-dehydropantoate + NADPH + H(+)</text>
        <dbReference type="Rhea" id="RHEA:16233"/>
        <dbReference type="ChEBI" id="CHEBI:11561"/>
        <dbReference type="ChEBI" id="CHEBI:15378"/>
        <dbReference type="ChEBI" id="CHEBI:15980"/>
        <dbReference type="ChEBI" id="CHEBI:57783"/>
        <dbReference type="ChEBI" id="CHEBI:58349"/>
        <dbReference type="EC" id="1.1.1.169"/>
    </reaction>
</comment>